<dbReference type="SUPFAM" id="SSF56300">
    <property type="entry name" value="Metallo-dependent phosphatases"/>
    <property type="match status" value="1"/>
</dbReference>
<keyword evidence="3" id="KW-0547">Nucleotide-binding</keyword>
<evidence type="ECO:0008006" key="8">
    <source>
        <dbReference type="Google" id="ProtNLM"/>
    </source>
</evidence>
<dbReference type="STRING" id="650164.K5VW09"/>
<dbReference type="HOGENOM" id="CLU_005854_1_1_1"/>
<evidence type="ECO:0000313" key="6">
    <source>
        <dbReference type="EMBL" id="EKM55738.1"/>
    </source>
</evidence>
<dbReference type="PANTHER" id="PTHR11575:SF48">
    <property type="entry name" value="5'-NUCLEOTIDASE"/>
    <property type="match status" value="1"/>
</dbReference>
<evidence type="ECO:0000256" key="1">
    <source>
        <dbReference type="ARBA" id="ARBA00006654"/>
    </source>
</evidence>
<dbReference type="InParanoid" id="K5VW09"/>
<dbReference type="Pfam" id="PF02872">
    <property type="entry name" value="5_nucleotid_C"/>
    <property type="match status" value="1"/>
</dbReference>
<accession>K5VW09</accession>
<dbReference type="InterPro" id="IPR029052">
    <property type="entry name" value="Metallo-depent_PP-like"/>
</dbReference>
<dbReference type="AlphaFoldDB" id="K5VW09"/>
<sequence>MVTLPILHFNDVYRVQPFKPSPSAKDTIDVTQWTAMLDNIREQWAQRPDGKREGLVLFSGDVFSPSTESSVTRGSHMVPVVNEIAPDVSVTGNHDFDFGYPHLSELIRDTTFPWLLSNIVDTETSRVPEYLLEYAVLERLGVRIGVIGLVEKEWIATVPSWPSNFKYRDMVEVSVELSKRLRDPNGEHKCDVIFALTHARIPSDVKLAKDLNAHSPAVQDQNSTATKHGVDLIMGGHDHLYYISKGVTSWEGYDVNLEVLGAEEDHGDVLVVKSGTDFRDLSEFTLELQNTPEGSVRKKLIKSIQGKRHRTQPGSQSSERMTKLLEGLLQSVSKTLKAPVCKTEVELDCRSAKVRIQESASGNWFADVLRHAYDDSLCLKGYNGTNGVFICGGTIRGDSVYGPGVVTLGDILEILPFEDPIIVLEIDGETLWAAVEAGLQTWPAQEGRFPIISGFRVSWDSRRPAGQRVLGVWLTQEPSGGTVQETNSPTGGLVDREEVKRVKGGRKYCFVTREYMAQGHDGYEAFKNQKYLIDDESGQMMSTIVRKYLLGCRFIQHMSRMESQERIERLLNVATNEVIDREKNRQDRYLKYAKPSIAGKWRHAALRALRWSRGHYKDHIRITEKEHMSIVDCFDGGSIRKRKPHVQQEEQESLDVSEEDLVTIHPIVDGRFKDEGRN</sequence>
<evidence type="ECO:0000259" key="4">
    <source>
        <dbReference type="Pfam" id="PF00149"/>
    </source>
</evidence>
<dbReference type="Gene3D" id="3.90.780.10">
    <property type="entry name" value="5'-Nucleotidase, C-terminal domain"/>
    <property type="match status" value="1"/>
</dbReference>
<name>K5VW09_PHACS</name>
<keyword evidence="3" id="KW-0378">Hydrolase</keyword>
<dbReference type="KEGG" id="pco:PHACADRAFT_95531"/>
<dbReference type="GO" id="GO:0016787">
    <property type="term" value="F:hydrolase activity"/>
    <property type="evidence" value="ECO:0007669"/>
    <property type="project" value="UniProtKB-KW"/>
</dbReference>
<evidence type="ECO:0000256" key="2">
    <source>
        <dbReference type="ARBA" id="ARBA00022729"/>
    </source>
</evidence>
<dbReference type="RefSeq" id="XP_007396057.1">
    <property type="nucleotide sequence ID" value="XM_007395995.1"/>
</dbReference>
<feature type="domain" description="Calcineurin-like phosphoesterase" evidence="4">
    <location>
        <begin position="4"/>
        <end position="240"/>
    </location>
</feature>
<dbReference type="GO" id="GO:0009166">
    <property type="term" value="P:nucleotide catabolic process"/>
    <property type="evidence" value="ECO:0007669"/>
    <property type="project" value="InterPro"/>
</dbReference>
<dbReference type="OrthoDB" id="10252235at2759"/>
<dbReference type="SUPFAM" id="SSF55816">
    <property type="entry name" value="5'-nucleotidase (syn. UDP-sugar hydrolase), C-terminal domain"/>
    <property type="match status" value="1"/>
</dbReference>
<dbReference type="Proteomes" id="UP000008370">
    <property type="component" value="Unassembled WGS sequence"/>
</dbReference>
<dbReference type="GO" id="GO:0000166">
    <property type="term" value="F:nucleotide binding"/>
    <property type="evidence" value="ECO:0007669"/>
    <property type="project" value="UniProtKB-KW"/>
</dbReference>
<protein>
    <recommendedName>
        <fullName evidence="8">5'-Nucleotidase C-terminal domain-containing protein</fullName>
    </recommendedName>
</protein>
<dbReference type="PANTHER" id="PTHR11575">
    <property type="entry name" value="5'-NUCLEOTIDASE-RELATED"/>
    <property type="match status" value="1"/>
</dbReference>
<gene>
    <name evidence="6" type="ORF">PHACADRAFT_95531</name>
</gene>
<keyword evidence="2" id="KW-0732">Signal</keyword>
<dbReference type="Pfam" id="PF00149">
    <property type="entry name" value="Metallophos"/>
    <property type="match status" value="1"/>
</dbReference>
<reference evidence="6 7" key="1">
    <citation type="journal article" date="2012" name="BMC Genomics">
        <title>Comparative genomics of the white-rot fungi, Phanerochaete carnosa and P. chrysosporium, to elucidate the genetic basis of the distinct wood types they colonize.</title>
        <authorList>
            <person name="Suzuki H."/>
            <person name="MacDonald J."/>
            <person name="Syed K."/>
            <person name="Salamov A."/>
            <person name="Hori C."/>
            <person name="Aerts A."/>
            <person name="Henrissat B."/>
            <person name="Wiebenga A."/>
            <person name="vanKuyk P.A."/>
            <person name="Barry K."/>
            <person name="Lindquist E."/>
            <person name="LaButti K."/>
            <person name="Lapidus A."/>
            <person name="Lucas S."/>
            <person name="Coutinho P."/>
            <person name="Gong Y."/>
            <person name="Samejima M."/>
            <person name="Mahadevan R."/>
            <person name="Abou-Zaid M."/>
            <person name="de Vries R.P."/>
            <person name="Igarashi K."/>
            <person name="Yadav J.S."/>
            <person name="Grigoriev I.V."/>
            <person name="Master E.R."/>
        </authorList>
    </citation>
    <scope>NUCLEOTIDE SEQUENCE [LARGE SCALE GENOMIC DNA]</scope>
    <source>
        <strain evidence="6 7">HHB-10118-sp</strain>
    </source>
</reference>
<dbReference type="InterPro" id="IPR036907">
    <property type="entry name" value="5'-Nucleotdase_C_sf"/>
</dbReference>
<evidence type="ECO:0000259" key="5">
    <source>
        <dbReference type="Pfam" id="PF02872"/>
    </source>
</evidence>
<dbReference type="InterPro" id="IPR004843">
    <property type="entry name" value="Calcineurin-like_PHP"/>
</dbReference>
<dbReference type="PRINTS" id="PR01607">
    <property type="entry name" value="APYRASEFAMLY"/>
</dbReference>
<feature type="domain" description="5'-Nucleotidase C-terminal" evidence="5">
    <location>
        <begin position="343"/>
        <end position="527"/>
    </location>
</feature>
<evidence type="ECO:0000256" key="3">
    <source>
        <dbReference type="RuleBase" id="RU362119"/>
    </source>
</evidence>
<dbReference type="EMBL" id="JH930472">
    <property type="protein sequence ID" value="EKM55738.1"/>
    <property type="molecule type" value="Genomic_DNA"/>
</dbReference>
<proteinExistence type="inferred from homology"/>
<dbReference type="Gene3D" id="3.60.21.10">
    <property type="match status" value="1"/>
</dbReference>
<evidence type="ECO:0000313" key="7">
    <source>
        <dbReference type="Proteomes" id="UP000008370"/>
    </source>
</evidence>
<dbReference type="InterPro" id="IPR006179">
    <property type="entry name" value="5_nucleotidase/apyrase"/>
</dbReference>
<organism evidence="6 7">
    <name type="scientific">Phanerochaete carnosa (strain HHB-10118-sp)</name>
    <name type="common">White-rot fungus</name>
    <name type="synonym">Peniophora carnosa</name>
    <dbReference type="NCBI Taxonomy" id="650164"/>
    <lineage>
        <taxon>Eukaryota</taxon>
        <taxon>Fungi</taxon>
        <taxon>Dikarya</taxon>
        <taxon>Basidiomycota</taxon>
        <taxon>Agaricomycotina</taxon>
        <taxon>Agaricomycetes</taxon>
        <taxon>Polyporales</taxon>
        <taxon>Phanerochaetaceae</taxon>
        <taxon>Phanerochaete</taxon>
    </lineage>
</organism>
<dbReference type="GeneID" id="18920892"/>
<dbReference type="InterPro" id="IPR008334">
    <property type="entry name" value="5'-Nucleotdase_C"/>
</dbReference>
<comment type="similarity">
    <text evidence="1 3">Belongs to the 5'-nucleotidase family.</text>
</comment>
<keyword evidence="7" id="KW-1185">Reference proteome</keyword>